<organism evidence="2">
    <name type="scientific">Brassica napus</name>
    <name type="common">Rape</name>
    <dbReference type="NCBI Taxonomy" id="3708"/>
    <lineage>
        <taxon>Eukaryota</taxon>
        <taxon>Viridiplantae</taxon>
        <taxon>Streptophyta</taxon>
        <taxon>Embryophyta</taxon>
        <taxon>Tracheophyta</taxon>
        <taxon>Spermatophyta</taxon>
        <taxon>Magnoliopsida</taxon>
        <taxon>eudicotyledons</taxon>
        <taxon>Gunneridae</taxon>
        <taxon>Pentapetalae</taxon>
        <taxon>rosids</taxon>
        <taxon>malvids</taxon>
        <taxon>Brassicales</taxon>
        <taxon>Brassicaceae</taxon>
        <taxon>Brassiceae</taxon>
        <taxon>Brassica</taxon>
    </lineage>
</organism>
<protein>
    <submittedName>
        <fullName evidence="2">(rape) hypothetical protein</fullName>
    </submittedName>
</protein>
<feature type="transmembrane region" description="Helical" evidence="1">
    <location>
        <begin position="57"/>
        <end position="81"/>
    </location>
</feature>
<accession>A0A816P709</accession>
<reference evidence="2" key="1">
    <citation type="submission" date="2021-01" db="EMBL/GenBank/DDBJ databases">
        <authorList>
            <consortium name="Genoscope - CEA"/>
            <person name="William W."/>
        </authorList>
    </citation>
    <scope>NUCLEOTIDE SEQUENCE</scope>
</reference>
<keyword evidence="1" id="KW-0812">Transmembrane</keyword>
<keyword evidence="1" id="KW-1133">Transmembrane helix</keyword>
<name>A0A816P709_BRANA</name>
<feature type="transmembrane region" description="Helical" evidence="1">
    <location>
        <begin position="21"/>
        <end position="42"/>
    </location>
</feature>
<evidence type="ECO:0000313" key="2">
    <source>
        <dbReference type="EMBL" id="CAF2045200.1"/>
    </source>
</evidence>
<proteinExistence type="predicted"/>
<gene>
    <name evidence="2" type="ORF">DARMORV10_A09P38340.1</name>
</gene>
<dbReference type="AlphaFoldDB" id="A0A816P709"/>
<sequence length="90" mass="10574">MVMKKCRLGITSRALGKETRTLDDICNFMLMSCTSFLIDLLINGTKRLRLIMQGRKIIFYSCSYSILFLLLPFTWSSVLIFRMEKRLLRV</sequence>
<evidence type="ECO:0000256" key="1">
    <source>
        <dbReference type="SAM" id="Phobius"/>
    </source>
</evidence>
<dbReference type="EMBL" id="HG994363">
    <property type="protein sequence ID" value="CAF2045200.1"/>
    <property type="molecule type" value="Genomic_DNA"/>
</dbReference>
<dbReference type="Proteomes" id="UP001295469">
    <property type="component" value="Chromosome A09"/>
</dbReference>
<keyword evidence="1" id="KW-0472">Membrane</keyword>